<dbReference type="SUPFAM" id="SSF56112">
    <property type="entry name" value="Protein kinase-like (PK-like)"/>
    <property type="match status" value="1"/>
</dbReference>
<evidence type="ECO:0000313" key="3">
    <source>
        <dbReference type="EMBL" id="KAK9810716.1"/>
    </source>
</evidence>
<dbReference type="AlphaFoldDB" id="A0AAW1PBH1"/>
<protein>
    <recommendedName>
        <fullName evidence="2">Protein kinase domain-containing protein</fullName>
    </recommendedName>
</protein>
<dbReference type="CDD" id="cd05121">
    <property type="entry name" value="ABC1_ADCK3-like"/>
    <property type="match status" value="1"/>
</dbReference>
<gene>
    <name evidence="3" type="ORF">WJX73_002116</name>
</gene>
<reference evidence="3 4" key="1">
    <citation type="journal article" date="2024" name="Nat. Commun.">
        <title>Phylogenomics reveals the evolutionary origins of lichenization in chlorophyte algae.</title>
        <authorList>
            <person name="Puginier C."/>
            <person name="Libourel C."/>
            <person name="Otte J."/>
            <person name="Skaloud P."/>
            <person name="Haon M."/>
            <person name="Grisel S."/>
            <person name="Petersen M."/>
            <person name="Berrin J.G."/>
            <person name="Delaux P.M."/>
            <person name="Dal Grande F."/>
            <person name="Keller J."/>
        </authorList>
    </citation>
    <scope>NUCLEOTIDE SEQUENCE [LARGE SCALE GENOMIC DNA]</scope>
    <source>
        <strain evidence="3 4">SAG 2036</strain>
    </source>
</reference>
<comment type="similarity">
    <text evidence="1">Belongs to the protein kinase superfamily. ADCK protein kinase family.</text>
</comment>
<dbReference type="Pfam" id="PF03109">
    <property type="entry name" value="ABC1"/>
    <property type="match status" value="1"/>
</dbReference>
<dbReference type="PANTHER" id="PTHR10566">
    <property type="entry name" value="CHAPERONE-ACTIVITY OF BC1 COMPLEX CABC1 -RELATED"/>
    <property type="match status" value="1"/>
</dbReference>
<dbReference type="EMBL" id="JALJOQ010000014">
    <property type="protein sequence ID" value="KAK9810716.1"/>
    <property type="molecule type" value="Genomic_DNA"/>
</dbReference>
<keyword evidence="4" id="KW-1185">Reference proteome</keyword>
<dbReference type="PANTHER" id="PTHR10566:SF128">
    <property type="entry name" value="UBIB DOMAIN CONTAINING KINASE"/>
    <property type="match status" value="1"/>
</dbReference>
<dbReference type="GO" id="GO:0005524">
    <property type="term" value="F:ATP binding"/>
    <property type="evidence" value="ECO:0007669"/>
    <property type="project" value="InterPro"/>
</dbReference>
<dbReference type="PROSITE" id="PS50011">
    <property type="entry name" value="PROTEIN_KINASE_DOM"/>
    <property type="match status" value="1"/>
</dbReference>
<dbReference type="InterPro" id="IPR000719">
    <property type="entry name" value="Prot_kinase_dom"/>
</dbReference>
<sequence length="710" mass="78659">MSGGGMVQQPEDSSGKSPPWLLYAVAERTTSPSNVLPVEELEGWNCTKKEQEEWLRTMDVKAISQDVAATLREMGPDYDPDRLAKALKGHEFQLTARAAQVTVALGAFAARVAKDVAMGQAQVNMQMRAIQLRELLARLGPSFIKVGQALSSRPDLLPQIYLEALSGLQDQLPGFPTPSAQAVVEDELGSRVCDLFSELTPHPVAAASLGQVYKGRVRSTGEEVAVKVQRPGIAEGIAIDMVLLRRLMTRVDAGLPQLSGLDLQPLTPLVDEFAARLFGELDYIAEGKHAERFAELYSNVPRIRVPKIKWQLTSRKVLTMEFIDGIKLTDKARMDAAGFDIIDFVDVGIECTLRQLLEHGYFHADPHPGNLLATPDGDLAYLDFGMMSEAPKRARFALIAHIVHLVNRDYQAMCRDYYALDFMDPSIDTSPIAPSLARFFDDVLDSSVSKLNFKSIVDGLGAVLFQYPFRVPSYYALILRSLTVLEGLALQADKNYKLLAKAYPYVASRLLTDPSPQLRQSLQELVLEDDGSLKVGRIENLVRQSNQSSSYDFSQMWLLAEWVLSDAGRQVRTPLVREFVRLLDVAVADSVREQVRRSTGNVQLAQRLVPRLAGEVPSIQRARTLLTALIRMLNTTDPSTNAYNTTGAQPTTLTGTWQRMQRTTETLRANTPRFQELMALPGAIEVQQEIQRSISQRAAARALQLVLGPS</sequence>
<evidence type="ECO:0000313" key="4">
    <source>
        <dbReference type="Proteomes" id="UP001465755"/>
    </source>
</evidence>
<dbReference type="InterPro" id="IPR004147">
    <property type="entry name" value="ABC1_dom"/>
</dbReference>
<evidence type="ECO:0000256" key="1">
    <source>
        <dbReference type="ARBA" id="ARBA00009670"/>
    </source>
</evidence>
<dbReference type="InterPro" id="IPR050154">
    <property type="entry name" value="UbiB_kinase"/>
</dbReference>
<evidence type="ECO:0000259" key="2">
    <source>
        <dbReference type="PROSITE" id="PS50011"/>
    </source>
</evidence>
<dbReference type="InterPro" id="IPR011009">
    <property type="entry name" value="Kinase-like_dom_sf"/>
</dbReference>
<accession>A0AAW1PBH1</accession>
<dbReference type="GO" id="GO:0004672">
    <property type="term" value="F:protein kinase activity"/>
    <property type="evidence" value="ECO:0007669"/>
    <property type="project" value="InterPro"/>
</dbReference>
<comment type="caution">
    <text evidence="3">The sequence shown here is derived from an EMBL/GenBank/DDBJ whole genome shotgun (WGS) entry which is preliminary data.</text>
</comment>
<name>A0AAW1PBH1_9CHLO</name>
<proteinExistence type="inferred from homology"/>
<organism evidence="3 4">
    <name type="scientific">Symbiochloris irregularis</name>
    <dbReference type="NCBI Taxonomy" id="706552"/>
    <lineage>
        <taxon>Eukaryota</taxon>
        <taxon>Viridiplantae</taxon>
        <taxon>Chlorophyta</taxon>
        <taxon>core chlorophytes</taxon>
        <taxon>Trebouxiophyceae</taxon>
        <taxon>Trebouxiales</taxon>
        <taxon>Trebouxiaceae</taxon>
        <taxon>Symbiochloris</taxon>
    </lineage>
</organism>
<feature type="domain" description="Protein kinase" evidence="2">
    <location>
        <begin position="198"/>
        <end position="533"/>
    </location>
</feature>
<dbReference type="Proteomes" id="UP001465755">
    <property type="component" value="Unassembled WGS sequence"/>
</dbReference>